<dbReference type="AlphaFoldDB" id="A0A7Y9FNV8"/>
<organism evidence="7 8">
    <name type="scientific">Sphingomonas melonis</name>
    <dbReference type="NCBI Taxonomy" id="152682"/>
    <lineage>
        <taxon>Bacteria</taxon>
        <taxon>Pseudomonadati</taxon>
        <taxon>Pseudomonadota</taxon>
        <taxon>Alphaproteobacteria</taxon>
        <taxon>Sphingomonadales</taxon>
        <taxon>Sphingomonadaceae</taxon>
        <taxon>Sphingomonas</taxon>
    </lineage>
</organism>
<dbReference type="EMBL" id="JACCBY010000003">
    <property type="protein sequence ID" value="NYD90720.1"/>
    <property type="molecule type" value="Genomic_DNA"/>
</dbReference>
<protein>
    <submittedName>
        <fullName evidence="7">Glyoxylase-like metal-dependent hydrolase (Beta-lactamase superfamily II)</fullName>
    </submittedName>
</protein>
<dbReference type="PANTHER" id="PTHR42978">
    <property type="entry name" value="QUORUM-QUENCHING LACTONASE YTNP-RELATED-RELATED"/>
    <property type="match status" value="1"/>
</dbReference>
<keyword evidence="4" id="KW-0862">Zinc</keyword>
<evidence type="ECO:0000256" key="3">
    <source>
        <dbReference type="ARBA" id="ARBA00022801"/>
    </source>
</evidence>
<keyword evidence="3 7" id="KW-0378">Hydrolase</keyword>
<accession>A0A7Y9FNV8</accession>
<gene>
    <name evidence="7" type="ORF">HD841_002517</name>
</gene>
<name>A0A7Y9FNV8_9SPHN</name>
<evidence type="ECO:0000256" key="1">
    <source>
        <dbReference type="ARBA" id="ARBA00007749"/>
    </source>
</evidence>
<dbReference type="RefSeq" id="WP_179509162.1">
    <property type="nucleotide sequence ID" value="NZ_JACCBY010000003.1"/>
</dbReference>
<reference evidence="7 8" key="1">
    <citation type="submission" date="2020-07" db="EMBL/GenBank/DDBJ databases">
        <authorList>
            <person name="Partida-Martinez L."/>
            <person name="Huntemann M."/>
            <person name="Clum A."/>
            <person name="Wang J."/>
            <person name="Palaniappan K."/>
            <person name="Ritter S."/>
            <person name="Chen I.-M."/>
            <person name="Stamatis D."/>
            <person name="Reddy T."/>
            <person name="O'Malley R."/>
            <person name="Daum C."/>
            <person name="Shapiro N."/>
            <person name="Ivanova N."/>
            <person name="Kyrpides N."/>
            <person name="Woyke T."/>
        </authorList>
    </citation>
    <scope>NUCLEOTIDE SEQUENCE [LARGE SCALE GENOMIC DNA]</scope>
    <source>
        <strain evidence="7 8">AS2.3</strain>
    </source>
</reference>
<dbReference type="Proteomes" id="UP000517753">
    <property type="component" value="Unassembled WGS sequence"/>
</dbReference>
<evidence type="ECO:0000313" key="8">
    <source>
        <dbReference type="Proteomes" id="UP000517753"/>
    </source>
</evidence>
<feature type="domain" description="Metallo-beta-lactamase" evidence="6">
    <location>
        <begin position="68"/>
        <end position="271"/>
    </location>
</feature>
<evidence type="ECO:0000256" key="4">
    <source>
        <dbReference type="ARBA" id="ARBA00022833"/>
    </source>
</evidence>
<dbReference type="CDD" id="cd07729">
    <property type="entry name" value="AHL_lactonase_MBL-fold"/>
    <property type="match status" value="1"/>
</dbReference>
<evidence type="ECO:0000259" key="6">
    <source>
        <dbReference type="SMART" id="SM00849"/>
    </source>
</evidence>
<comment type="caution">
    <text evidence="7">The sequence shown here is derived from an EMBL/GenBank/DDBJ whole genome shotgun (WGS) entry which is preliminary data.</text>
</comment>
<keyword evidence="8" id="KW-1185">Reference proteome</keyword>
<dbReference type="InterPro" id="IPR051013">
    <property type="entry name" value="MBL_superfamily_lactonases"/>
</dbReference>
<feature type="chain" id="PRO_5030614728" evidence="5">
    <location>
        <begin position="25"/>
        <end position="287"/>
    </location>
</feature>
<dbReference type="PANTHER" id="PTHR42978:SF3">
    <property type="entry name" value="BLR3078 PROTEIN"/>
    <property type="match status" value="1"/>
</dbReference>
<evidence type="ECO:0000256" key="5">
    <source>
        <dbReference type="SAM" id="SignalP"/>
    </source>
</evidence>
<dbReference type="SUPFAM" id="SSF56281">
    <property type="entry name" value="Metallo-hydrolase/oxidoreductase"/>
    <property type="match status" value="1"/>
</dbReference>
<dbReference type="InterPro" id="IPR036866">
    <property type="entry name" value="RibonucZ/Hydroxyglut_hydro"/>
</dbReference>
<dbReference type="GO" id="GO:0016787">
    <property type="term" value="F:hydrolase activity"/>
    <property type="evidence" value="ECO:0007669"/>
    <property type="project" value="UniProtKB-KW"/>
</dbReference>
<evidence type="ECO:0000256" key="2">
    <source>
        <dbReference type="ARBA" id="ARBA00022723"/>
    </source>
</evidence>
<feature type="signal peptide" evidence="5">
    <location>
        <begin position="1"/>
        <end position="24"/>
    </location>
</feature>
<sequence>MTLLRWLHGAVGALALAGGSLAYAEPAWASASAPEVALWRLDCGTIQMNDASPLSDTGLYAGQSRRLTDGCYLIRHGDDWLLWDAGLPTTLLGKPNDGAAISPTLSQDLVGQLARIGVRPAQIRRLAISHYHFDHVGQAATFPQATLLIGAADWAALHAKPLPFGADPALLAPWLTGGGKVDPVHGDRDIFGDGSVVMLAAPGHTPGEAALLVRLAQTGPVILSGDVVHLQAQWSSLAVPTWNTQRADSLAAMDRLRRLAATLGATIIVQHDPADVAKLAPFPRSSG</sequence>
<dbReference type="Gene3D" id="3.60.15.10">
    <property type="entry name" value="Ribonuclease Z/Hydroxyacylglutathione hydrolase-like"/>
    <property type="match status" value="1"/>
</dbReference>
<dbReference type="SMART" id="SM00849">
    <property type="entry name" value="Lactamase_B"/>
    <property type="match status" value="1"/>
</dbReference>
<dbReference type="GO" id="GO:0046872">
    <property type="term" value="F:metal ion binding"/>
    <property type="evidence" value="ECO:0007669"/>
    <property type="project" value="UniProtKB-KW"/>
</dbReference>
<keyword evidence="5" id="KW-0732">Signal</keyword>
<evidence type="ECO:0000313" key="7">
    <source>
        <dbReference type="EMBL" id="NYD90720.1"/>
    </source>
</evidence>
<keyword evidence="2" id="KW-0479">Metal-binding</keyword>
<proteinExistence type="inferred from homology"/>
<reference evidence="7 8" key="2">
    <citation type="submission" date="2020-08" db="EMBL/GenBank/DDBJ databases">
        <title>The Agave Microbiome: Exploring the role of microbial communities in plant adaptations to desert environments.</title>
        <authorList>
            <person name="Partida-Martinez L.P."/>
        </authorList>
    </citation>
    <scope>NUCLEOTIDE SEQUENCE [LARGE SCALE GENOMIC DNA]</scope>
    <source>
        <strain evidence="7 8">AS2.3</strain>
    </source>
</reference>
<dbReference type="Pfam" id="PF00753">
    <property type="entry name" value="Lactamase_B"/>
    <property type="match status" value="1"/>
</dbReference>
<dbReference type="InterPro" id="IPR001279">
    <property type="entry name" value="Metallo-B-lactamas"/>
</dbReference>
<comment type="similarity">
    <text evidence="1">Belongs to the metallo-beta-lactamase superfamily.</text>
</comment>